<dbReference type="AlphaFoldDB" id="A0A6B8W4P1"/>
<accession>A0A6B8W4P1</accession>
<organism evidence="4 5">
    <name type="scientific">Corynebacterium occultum</name>
    <dbReference type="NCBI Taxonomy" id="2675219"/>
    <lineage>
        <taxon>Bacteria</taxon>
        <taxon>Bacillati</taxon>
        <taxon>Actinomycetota</taxon>
        <taxon>Actinomycetes</taxon>
        <taxon>Mycobacteriales</taxon>
        <taxon>Corynebacteriaceae</taxon>
        <taxon>Corynebacterium</taxon>
    </lineage>
</organism>
<dbReference type="InterPro" id="IPR007969">
    <property type="entry name" value="DUF732"/>
</dbReference>
<keyword evidence="5" id="KW-1185">Reference proteome</keyword>
<protein>
    <recommendedName>
        <fullName evidence="3">DUF732 domain-containing protein</fullName>
    </recommendedName>
</protein>
<evidence type="ECO:0000313" key="4">
    <source>
        <dbReference type="EMBL" id="QGU08534.1"/>
    </source>
</evidence>
<feature type="signal peptide" evidence="2">
    <location>
        <begin position="1"/>
        <end position="22"/>
    </location>
</feature>
<feature type="region of interest" description="Disordered" evidence="1">
    <location>
        <begin position="25"/>
        <end position="107"/>
    </location>
</feature>
<sequence precursor="true">MRIPRKYASLLIAGVAALGLTACGGDATVENDPATELSSVAPLTREPATTETESETSTETEEGEEGGERSSTSAAPPAPAEPLPQDGPAEEIEEIPTQTVQRTPGEEGYLTQLSEKEIDIAGVEDQLIGAADTVCESQESGNPNVIVPAVAGQLIEQGKTDLPAEEVAALIESAAESAYC</sequence>
<dbReference type="RefSeq" id="WP_156232130.1">
    <property type="nucleotide sequence ID" value="NZ_CP046455.1"/>
</dbReference>
<evidence type="ECO:0000259" key="3">
    <source>
        <dbReference type="Pfam" id="PF05305"/>
    </source>
</evidence>
<evidence type="ECO:0000313" key="5">
    <source>
        <dbReference type="Proteomes" id="UP000424462"/>
    </source>
</evidence>
<dbReference type="EMBL" id="CP046455">
    <property type="protein sequence ID" value="QGU08534.1"/>
    <property type="molecule type" value="Genomic_DNA"/>
</dbReference>
<dbReference type="Proteomes" id="UP000424462">
    <property type="component" value="Chromosome"/>
</dbReference>
<reference evidence="4 5" key="1">
    <citation type="submission" date="2019-11" db="EMBL/GenBank/DDBJ databases">
        <title>Complete genome sequence of Corynebacterium kalinowskii 1959, a novel Corynebacterium species isolated from soil of a small paddock in Vilsendorf, Germany.</title>
        <authorList>
            <person name="Schaffert L."/>
            <person name="Ruwe M."/>
            <person name="Milse J."/>
            <person name="Hanuschka K."/>
            <person name="Ortseifen V."/>
            <person name="Droste J."/>
            <person name="Brandt D."/>
            <person name="Schlueter L."/>
            <person name="Kutter Y."/>
            <person name="Vinke S."/>
            <person name="Viehoefer P."/>
            <person name="Jacob L."/>
            <person name="Luebke N.-C."/>
            <person name="Schulte-Berndt E."/>
            <person name="Hain C."/>
            <person name="Linder M."/>
            <person name="Schmidt P."/>
            <person name="Wollenschlaeger L."/>
            <person name="Luttermann T."/>
            <person name="Thieme E."/>
            <person name="Hassa J."/>
            <person name="Haak M."/>
            <person name="Wittchen M."/>
            <person name="Mentz A."/>
            <person name="Persicke M."/>
            <person name="Busche T."/>
            <person name="Ruckert C."/>
        </authorList>
    </citation>
    <scope>NUCLEOTIDE SEQUENCE [LARGE SCALE GENOMIC DNA]</scope>
    <source>
        <strain evidence="4 5">2039</strain>
    </source>
</reference>
<gene>
    <name evidence="4" type="ORF">COCCU_13175</name>
</gene>
<feature type="chain" id="PRO_5039455733" description="DUF732 domain-containing protein" evidence="2">
    <location>
        <begin position="23"/>
        <end position="180"/>
    </location>
</feature>
<keyword evidence="2" id="KW-0732">Signal</keyword>
<evidence type="ECO:0000256" key="1">
    <source>
        <dbReference type="SAM" id="MobiDB-lite"/>
    </source>
</evidence>
<name>A0A6B8W4P1_9CORY</name>
<dbReference type="PROSITE" id="PS51257">
    <property type="entry name" value="PROKAR_LIPOPROTEIN"/>
    <property type="match status" value="1"/>
</dbReference>
<dbReference type="Pfam" id="PF05305">
    <property type="entry name" value="DUF732"/>
    <property type="match status" value="1"/>
</dbReference>
<proteinExistence type="predicted"/>
<dbReference type="KEGG" id="cok:COCCU_13175"/>
<evidence type="ECO:0000256" key="2">
    <source>
        <dbReference type="SAM" id="SignalP"/>
    </source>
</evidence>
<feature type="domain" description="DUF732" evidence="3">
    <location>
        <begin position="106"/>
        <end position="180"/>
    </location>
</feature>
<feature type="compositionally biased region" description="Acidic residues" evidence="1">
    <location>
        <begin position="52"/>
        <end position="65"/>
    </location>
</feature>